<gene>
    <name evidence="11" type="ORF">ACFQGD_23595</name>
</gene>
<protein>
    <recommendedName>
        <fullName evidence="2">site-specific DNA-methyltransferase (cytosine-N(4)-specific)</fullName>
        <ecNumber evidence="2">2.1.1.113</ecNumber>
    </recommendedName>
</protein>
<dbReference type="PROSITE" id="PS00093">
    <property type="entry name" value="N4_MTASE"/>
    <property type="match status" value="1"/>
</dbReference>
<evidence type="ECO:0000256" key="5">
    <source>
        <dbReference type="ARBA" id="ARBA00022691"/>
    </source>
</evidence>
<evidence type="ECO:0000256" key="6">
    <source>
        <dbReference type="ARBA" id="ARBA00022747"/>
    </source>
</evidence>
<proteinExistence type="inferred from homology"/>
<dbReference type="InterPro" id="IPR029063">
    <property type="entry name" value="SAM-dependent_MTases_sf"/>
</dbReference>
<evidence type="ECO:0000256" key="8">
    <source>
        <dbReference type="ARBA" id="ARBA00049120"/>
    </source>
</evidence>
<evidence type="ECO:0000256" key="9">
    <source>
        <dbReference type="SAM" id="MobiDB-lite"/>
    </source>
</evidence>
<organism evidence="11 12">
    <name type="scientific">Haloechinothrix salitolerans</name>
    <dbReference type="NCBI Taxonomy" id="926830"/>
    <lineage>
        <taxon>Bacteria</taxon>
        <taxon>Bacillati</taxon>
        <taxon>Actinomycetota</taxon>
        <taxon>Actinomycetes</taxon>
        <taxon>Pseudonocardiales</taxon>
        <taxon>Pseudonocardiaceae</taxon>
        <taxon>Haloechinothrix</taxon>
    </lineage>
</organism>
<dbReference type="RefSeq" id="WP_345394353.1">
    <property type="nucleotide sequence ID" value="NZ_BAABLA010000021.1"/>
</dbReference>
<dbReference type="EC" id="2.1.1.113" evidence="2"/>
<feature type="domain" description="DNA methylase N-4/N-6" evidence="10">
    <location>
        <begin position="399"/>
        <end position="435"/>
    </location>
</feature>
<dbReference type="InterPro" id="IPR017985">
    <property type="entry name" value="MeTrfase_CN4_CS"/>
</dbReference>
<keyword evidence="6" id="KW-0680">Restriction system</keyword>
<accession>A0ABW2C5M3</accession>
<evidence type="ECO:0000256" key="1">
    <source>
        <dbReference type="ARBA" id="ARBA00010203"/>
    </source>
</evidence>
<dbReference type="EMBL" id="JBHSXX010000001">
    <property type="protein sequence ID" value="MFC6870129.1"/>
    <property type="molecule type" value="Genomic_DNA"/>
</dbReference>
<feature type="domain" description="DNA methylase N-4/N-6" evidence="10">
    <location>
        <begin position="28"/>
        <end position="281"/>
    </location>
</feature>
<dbReference type="Proteomes" id="UP001596337">
    <property type="component" value="Unassembled WGS sequence"/>
</dbReference>
<dbReference type="InterPro" id="IPR002941">
    <property type="entry name" value="DNA_methylase_N4/N6"/>
</dbReference>
<keyword evidence="3" id="KW-0489">Methyltransferase</keyword>
<feature type="compositionally biased region" description="Low complexity" evidence="9">
    <location>
        <begin position="210"/>
        <end position="221"/>
    </location>
</feature>
<feature type="region of interest" description="Disordered" evidence="9">
    <location>
        <begin position="334"/>
        <end position="356"/>
    </location>
</feature>
<keyword evidence="5" id="KW-0949">S-adenosyl-L-methionine</keyword>
<comment type="caution">
    <text evidence="11">The sequence shown here is derived from an EMBL/GenBank/DDBJ whole genome shotgun (WGS) entry which is preliminary data.</text>
</comment>
<feature type="region of interest" description="Disordered" evidence="9">
    <location>
        <begin position="441"/>
        <end position="513"/>
    </location>
</feature>
<evidence type="ECO:0000256" key="3">
    <source>
        <dbReference type="ARBA" id="ARBA00022603"/>
    </source>
</evidence>
<evidence type="ECO:0000259" key="10">
    <source>
        <dbReference type="Pfam" id="PF01555"/>
    </source>
</evidence>
<sequence length="513" mass="56039">MSNDTATFVEPSIVQGDARQLSLPDDSVDLVVTSPPYFGLRSYQDGHHPYRGQLGAEDTPGEYLNNLITCTREIVRVLKPSGSLFINLGDKYSGAGRGNNVSAKLTNPPDVQRSRLRASNRRQHLGTETAPAKSLLGLPWRYALRCIDELGLIMRAEIIWSKPAGMPESVRDRVRRSHETWFHFTLEQRYYSALDDLRQPHATSERRGYRSSYRPGSTSSYERARGHETKNGNFAGLPLHPHGRLPGSVWDIPPQPLRVPPELDIAHYASFPVEWPRRLIIGWSPQKVCTACGQGRCRTPVAYGLDTSRPQTRRALELVREHGLTEDHLTALRSAGLSDTPRGTDTQGHPPHREHPAGRLVAEARAALGGYAREFLLSRATDFADACGCADTHAPTVPGVVLDPCGGTGTTALAAAVLGRRGISIDASRDYCRLAVWRTHDPRQQSRARGTTPSSAQPTPTPQATTTNDRASAAADLDTHRAGVDSEDVAEPDGSSSWLHRSGGRAPEGPHAA</sequence>
<evidence type="ECO:0000313" key="11">
    <source>
        <dbReference type="EMBL" id="MFC6870129.1"/>
    </source>
</evidence>
<comment type="catalytic activity">
    <reaction evidence="8">
        <text>a 2'-deoxycytidine in DNA + S-adenosyl-L-methionine = an N(4)-methyl-2'-deoxycytidine in DNA + S-adenosyl-L-homocysteine + H(+)</text>
        <dbReference type="Rhea" id="RHEA:16857"/>
        <dbReference type="Rhea" id="RHEA-COMP:11369"/>
        <dbReference type="Rhea" id="RHEA-COMP:13674"/>
        <dbReference type="ChEBI" id="CHEBI:15378"/>
        <dbReference type="ChEBI" id="CHEBI:57856"/>
        <dbReference type="ChEBI" id="CHEBI:59789"/>
        <dbReference type="ChEBI" id="CHEBI:85452"/>
        <dbReference type="ChEBI" id="CHEBI:137933"/>
        <dbReference type="EC" id="2.1.1.113"/>
    </reaction>
</comment>
<dbReference type="SUPFAM" id="SSF53335">
    <property type="entry name" value="S-adenosyl-L-methionine-dependent methyltransferases"/>
    <property type="match status" value="2"/>
</dbReference>
<evidence type="ECO:0000313" key="12">
    <source>
        <dbReference type="Proteomes" id="UP001596337"/>
    </source>
</evidence>
<reference evidence="12" key="1">
    <citation type="journal article" date="2019" name="Int. J. Syst. Evol. Microbiol.">
        <title>The Global Catalogue of Microorganisms (GCM) 10K type strain sequencing project: providing services to taxonomists for standard genome sequencing and annotation.</title>
        <authorList>
            <consortium name="The Broad Institute Genomics Platform"/>
            <consortium name="The Broad Institute Genome Sequencing Center for Infectious Disease"/>
            <person name="Wu L."/>
            <person name="Ma J."/>
        </authorList>
    </citation>
    <scope>NUCLEOTIDE SEQUENCE [LARGE SCALE GENOMIC DNA]</scope>
    <source>
        <strain evidence="12">KCTC 32255</strain>
    </source>
</reference>
<evidence type="ECO:0000256" key="7">
    <source>
        <dbReference type="ARBA" id="ARBA00023125"/>
    </source>
</evidence>
<dbReference type="Gene3D" id="3.40.50.150">
    <property type="entry name" value="Vaccinia Virus protein VP39"/>
    <property type="match status" value="2"/>
</dbReference>
<keyword evidence="12" id="KW-1185">Reference proteome</keyword>
<dbReference type="Pfam" id="PF01555">
    <property type="entry name" value="N6_N4_Mtase"/>
    <property type="match status" value="2"/>
</dbReference>
<name>A0ABW2C5M3_9PSEU</name>
<keyword evidence="4" id="KW-0808">Transferase</keyword>
<keyword evidence="7" id="KW-0238">DNA-binding</keyword>
<dbReference type="InterPro" id="IPR001091">
    <property type="entry name" value="RM_Methyltransferase"/>
</dbReference>
<evidence type="ECO:0000256" key="2">
    <source>
        <dbReference type="ARBA" id="ARBA00012185"/>
    </source>
</evidence>
<feature type="compositionally biased region" description="Low complexity" evidence="9">
    <location>
        <begin position="451"/>
        <end position="467"/>
    </location>
</feature>
<evidence type="ECO:0000256" key="4">
    <source>
        <dbReference type="ARBA" id="ARBA00022679"/>
    </source>
</evidence>
<comment type="similarity">
    <text evidence="1">Belongs to the N(4)/N(6)-methyltransferase family. N(4) subfamily.</text>
</comment>
<feature type="region of interest" description="Disordered" evidence="9">
    <location>
        <begin position="201"/>
        <end position="231"/>
    </location>
</feature>
<dbReference type="PRINTS" id="PR00508">
    <property type="entry name" value="S21N4MTFRASE"/>
</dbReference>